<dbReference type="Proteomes" id="UP000683360">
    <property type="component" value="Unassembled WGS sequence"/>
</dbReference>
<evidence type="ECO:0000256" key="2">
    <source>
        <dbReference type="SAM" id="Phobius"/>
    </source>
</evidence>
<keyword evidence="5" id="KW-1185">Reference proteome</keyword>
<keyword evidence="2" id="KW-1133">Transmembrane helix</keyword>
<protein>
    <submittedName>
        <fullName evidence="4">Uncharacterized protein</fullName>
    </submittedName>
</protein>
<feature type="transmembrane region" description="Helical" evidence="2">
    <location>
        <begin position="134"/>
        <end position="156"/>
    </location>
</feature>
<feature type="signal peptide" evidence="3">
    <location>
        <begin position="1"/>
        <end position="22"/>
    </location>
</feature>
<feature type="chain" id="PRO_5035831689" evidence="3">
    <location>
        <begin position="23"/>
        <end position="303"/>
    </location>
</feature>
<evidence type="ECO:0000313" key="4">
    <source>
        <dbReference type="EMBL" id="CAG2233378.1"/>
    </source>
</evidence>
<evidence type="ECO:0000256" key="3">
    <source>
        <dbReference type="SAM" id="SignalP"/>
    </source>
</evidence>
<dbReference type="EMBL" id="CAJPWZ010002206">
    <property type="protein sequence ID" value="CAG2233378.1"/>
    <property type="molecule type" value="Genomic_DNA"/>
</dbReference>
<keyword evidence="2" id="KW-0472">Membrane</keyword>
<proteinExistence type="predicted"/>
<keyword evidence="2" id="KW-0812">Transmembrane</keyword>
<reference evidence="4" key="1">
    <citation type="submission" date="2021-03" db="EMBL/GenBank/DDBJ databases">
        <authorList>
            <person name="Bekaert M."/>
        </authorList>
    </citation>
    <scope>NUCLEOTIDE SEQUENCE</scope>
</reference>
<name>A0A8S3TI39_MYTED</name>
<comment type="caution">
    <text evidence="4">The sequence shown here is derived from an EMBL/GenBank/DDBJ whole genome shotgun (WGS) entry which is preliminary data.</text>
</comment>
<dbReference type="OrthoDB" id="10384658at2759"/>
<accession>A0A8S3TI39</accession>
<sequence>MKAGRFSLSLFVSLGLFHVDYADVCRRQIRKGAVLEIKYYCCANYVFKEGTCEECPVGFTTDPEYTVSTVVGLISHDITCQKENFKSLVEFLVINLSSCNHIAGCVRVETEQHHTAEHTTSTAVYPVFLYKESIIYTGSVCLMACIICSLIAYICYKKNRKKKSFDKNKSNENPLVQWHNEHKNTDENEYAEIEDSFLSNNKTATKGVKIKDKEADNDTIHGHTADVMIGYLNPYQPIISSEMDVCQYSSTTNDGGNSTTADDNQRNFEYLNPYQTLTLDTQEKKHVYNELSNQDIEKARMME</sequence>
<dbReference type="AlphaFoldDB" id="A0A8S3TI39"/>
<feature type="region of interest" description="Disordered" evidence="1">
    <location>
        <begin position="164"/>
        <end position="184"/>
    </location>
</feature>
<organism evidence="4 5">
    <name type="scientific">Mytilus edulis</name>
    <name type="common">Blue mussel</name>
    <dbReference type="NCBI Taxonomy" id="6550"/>
    <lineage>
        <taxon>Eukaryota</taxon>
        <taxon>Metazoa</taxon>
        <taxon>Spiralia</taxon>
        <taxon>Lophotrochozoa</taxon>
        <taxon>Mollusca</taxon>
        <taxon>Bivalvia</taxon>
        <taxon>Autobranchia</taxon>
        <taxon>Pteriomorphia</taxon>
        <taxon>Mytilida</taxon>
        <taxon>Mytiloidea</taxon>
        <taxon>Mytilidae</taxon>
        <taxon>Mytilinae</taxon>
        <taxon>Mytilus</taxon>
    </lineage>
</organism>
<keyword evidence="3" id="KW-0732">Signal</keyword>
<gene>
    <name evidence="4" type="ORF">MEDL_46071</name>
</gene>
<evidence type="ECO:0000313" key="5">
    <source>
        <dbReference type="Proteomes" id="UP000683360"/>
    </source>
</evidence>
<evidence type="ECO:0000256" key="1">
    <source>
        <dbReference type="SAM" id="MobiDB-lite"/>
    </source>
</evidence>